<dbReference type="Gene3D" id="3.60.10.10">
    <property type="entry name" value="Endonuclease/exonuclease/phosphatase"/>
    <property type="match status" value="1"/>
</dbReference>
<evidence type="ECO:0000313" key="1">
    <source>
        <dbReference type="EMBL" id="KAL3677225.1"/>
    </source>
</evidence>
<gene>
    <name evidence="1" type="ORF">R1sor_027173</name>
</gene>
<proteinExistence type="predicted"/>
<sequence>MAEVDERIKTYAEVTRETQVALREEQEAEMAARRSRSLNLRISGLEETSGEDTEQVVKDFLTEVLQVVSPTFEKAFRVGKSDRGPWAVLIRFGSMETKGEVIGNRSKLKGKKIWIDADLTLVQMEERRREIQKVKTAQENGYVAYMRDGRAVVTRVQRGRGFGGIGVWVRDGIGVEVKVEKKDVRNQYVCVRLNQKDLGSNPLFIVAAYYAPWGAPVYQKMTEGGNPMQDMAPTIVSCNDLGSVCVVGDFNSRVSSWQRNWTPSEGAPLWITEGEVQEVRFSEDEVKNTMAEFFMEVVDTCGLTVLNGVNLFLGTGEFTCVTAQGSSVVDYLLCSDKARGRITHFGLCPLAPESDHRAIRFTLSGVVTKRRSQRSRGTRGDMDYSKKEEFALRLAAELPQDSVTTEEFIRGLQVVSRVALSKRERDRPWFDEECHAARVRAMNSSHETKLENFREYKGLIRSKKRAFIRRWQQQLCAELRSDPRSFWRRVRPRQIVSSLAETDLLQYVKELYFIQGVDRMPKEDGPICTFGPQEIEGELQKLRGGAAADLEGLTVEMLKCGGETARVENEYHTLLVCPQYSDIRAAHNIDIPDLHVLYQIDAMCLGRYILAVVKRRLEVLETRGLTHQPATVPGGTLIEGADT</sequence>
<dbReference type="Proteomes" id="UP001633002">
    <property type="component" value="Unassembled WGS sequence"/>
</dbReference>
<protein>
    <recommendedName>
        <fullName evidence="3">Endonuclease/exonuclease/phosphatase domain-containing protein</fullName>
    </recommendedName>
</protein>
<keyword evidence="2" id="KW-1185">Reference proteome</keyword>
<reference evidence="1 2" key="1">
    <citation type="submission" date="2024-09" db="EMBL/GenBank/DDBJ databases">
        <title>Chromosome-scale assembly of Riccia sorocarpa.</title>
        <authorList>
            <person name="Paukszto L."/>
        </authorList>
    </citation>
    <scope>NUCLEOTIDE SEQUENCE [LARGE SCALE GENOMIC DNA]</scope>
    <source>
        <strain evidence="1">LP-2024</strain>
        <tissue evidence="1">Aerial parts of the thallus</tissue>
    </source>
</reference>
<dbReference type="EMBL" id="JBJQOH010000008">
    <property type="protein sequence ID" value="KAL3677225.1"/>
    <property type="molecule type" value="Genomic_DNA"/>
</dbReference>
<dbReference type="AlphaFoldDB" id="A0ABD3GGL9"/>
<dbReference type="Gene3D" id="3.30.70.1820">
    <property type="entry name" value="L1 transposable element, RRM domain"/>
    <property type="match status" value="1"/>
</dbReference>
<accession>A0ABD3GGL9</accession>
<name>A0ABD3GGL9_9MARC</name>
<organism evidence="1 2">
    <name type="scientific">Riccia sorocarpa</name>
    <dbReference type="NCBI Taxonomy" id="122646"/>
    <lineage>
        <taxon>Eukaryota</taxon>
        <taxon>Viridiplantae</taxon>
        <taxon>Streptophyta</taxon>
        <taxon>Embryophyta</taxon>
        <taxon>Marchantiophyta</taxon>
        <taxon>Marchantiopsida</taxon>
        <taxon>Marchantiidae</taxon>
        <taxon>Marchantiales</taxon>
        <taxon>Ricciaceae</taxon>
        <taxon>Riccia</taxon>
    </lineage>
</organism>
<evidence type="ECO:0000313" key="2">
    <source>
        <dbReference type="Proteomes" id="UP001633002"/>
    </source>
</evidence>
<dbReference type="InterPro" id="IPR036691">
    <property type="entry name" value="Endo/exonu/phosph_ase_sf"/>
</dbReference>
<comment type="caution">
    <text evidence="1">The sequence shown here is derived from an EMBL/GenBank/DDBJ whole genome shotgun (WGS) entry which is preliminary data.</text>
</comment>
<dbReference type="SUPFAM" id="SSF56219">
    <property type="entry name" value="DNase I-like"/>
    <property type="match status" value="1"/>
</dbReference>
<evidence type="ECO:0008006" key="3">
    <source>
        <dbReference type="Google" id="ProtNLM"/>
    </source>
</evidence>